<dbReference type="EMBL" id="AWTV01000008">
    <property type="protein sequence ID" value="KIH90249.1"/>
    <property type="molecule type" value="Genomic_DNA"/>
</dbReference>
<accession>A0A0C2EUM3</accession>
<dbReference type="AlphaFoldDB" id="A0A0C2EUM3"/>
<name>A0A0C2EUM3_9PEZI</name>
<gene>
    <name evidence="2" type="ORF">SPBR_01138</name>
</gene>
<dbReference type="Proteomes" id="UP000031575">
    <property type="component" value="Unassembled WGS sequence"/>
</dbReference>
<dbReference type="SUPFAM" id="SSF51735">
    <property type="entry name" value="NAD(P)-binding Rossmann-fold domains"/>
    <property type="match status" value="1"/>
</dbReference>
<dbReference type="GeneID" id="63674376"/>
<evidence type="ECO:0000313" key="3">
    <source>
        <dbReference type="Proteomes" id="UP000031575"/>
    </source>
</evidence>
<dbReference type="Gene3D" id="3.40.50.720">
    <property type="entry name" value="NAD(P)-binding Rossmann-like Domain"/>
    <property type="match status" value="1"/>
</dbReference>
<protein>
    <submittedName>
        <fullName evidence="2">Uncharacterized protein</fullName>
    </submittedName>
</protein>
<proteinExistence type="predicted"/>
<dbReference type="HOGENOM" id="CLU_2706420_0_0_1"/>
<reference evidence="2 3" key="1">
    <citation type="journal article" date="2014" name="BMC Genomics">
        <title>Comparative genomics of the major fungal agents of human and animal Sporotrichosis: Sporothrix schenckii and Sporothrix brasiliensis.</title>
        <authorList>
            <person name="Teixeira M.M."/>
            <person name="de Almeida L.G."/>
            <person name="Kubitschek-Barreira P."/>
            <person name="Alves F.L."/>
            <person name="Kioshima E.S."/>
            <person name="Abadio A.K."/>
            <person name="Fernandes L."/>
            <person name="Derengowski L.S."/>
            <person name="Ferreira K.S."/>
            <person name="Souza R.C."/>
            <person name="Ruiz J.C."/>
            <person name="de Andrade N.C."/>
            <person name="Paes H.C."/>
            <person name="Nicola A.M."/>
            <person name="Albuquerque P."/>
            <person name="Gerber A.L."/>
            <person name="Martins V.P."/>
            <person name="Peconick L.D."/>
            <person name="Neto A.V."/>
            <person name="Chaucanez C.B."/>
            <person name="Silva P.A."/>
            <person name="Cunha O.L."/>
            <person name="de Oliveira F.F."/>
            <person name="dos Santos T.C."/>
            <person name="Barros A.L."/>
            <person name="Soares M.A."/>
            <person name="de Oliveira L.M."/>
            <person name="Marini M.M."/>
            <person name="Villalobos-Duno H."/>
            <person name="Cunha M.M."/>
            <person name="de Hoog S."/>
            <person name="da Silveira J.F."/>
            <person name="Henrissat B."/>
            <person name="Nino-Vega G.A."/>
            <person name="Cisalpino P.S."/>
            <person name="Mora-Montes H.M."/>
            <person name="Almeida S.R."/>
            <person name="Stajich J.E."/>
            <person name="Lopes-Bezerra L.M."/>
            <person name="Vasconcelos A.T."/>
            <person name="Felipe M.S."/>
        </authorList>
    </citation>
    <scope>NUCLEOTIDE SEQUENCE [LARGE SCALE GENOMIC DNA]</scope>
    <source>
        <strain evidence="2 3">5110</strain>
    </source>
</reference>
<dbReference type="VEuPathDB" id="FungiDB:SPBR_01138"/>
<evidence type="ECO:0000313" key="2">
    <source>
        <dbReference type="EMBL" id="KIH90249.1"/>
    </source>
</evidence>
<evidence type="ECO:0000256" key="1">
    <source>
        <dbReference type="SAM" id="MobiDB-lite"/>
    </source>
</evidence>
<keyword evidence="3" id="KW-1185">Reference proteome</keyword>
<sequence>MADITVPDEDGAQGIGGAFVTMAYTAGAHLFVGDRDMEKGDALAASLRADSAASATAGSKRRRVSARIQSRER</sequence>
<dbReference type="RefSeq" id="XP_040618259.1">
    <property type="nucleotide sequence ID" value="XM_040759455.1"/>
</dbReference>
<comment type="caution">
    <text evidence="2">The sequence shown here is derived from an EMBL/GenBank/DDBJ whole genome shotgun (WGS) entry which is preliminary data.</text>
</comment>
<feature type="region of interest" description="Disordered" evidence="1">
    <location>
        <begin position="54"/>
        <end position="73"/>
    </location>
</feature>
<dbReference type="InterPro" id="IPR036291">
    <property type="entry name" value="NAD(P)-bd_dom_sf"/>
</dbReference>
<organism evidence="2 3">
    <name type="scientific">Sporothrix brasiliensis 5110</name>
    <dbReference type="NCBI Taxonomy" id="1398154"/>
    <lineage>
        <taxon>Eukaryota</taxon>
        <taxon>Fungi</taxon>
        <taxon>Dikarya</taxon>
        <taxon>Ascomycota</taxon>
        <taxon>Pezizomycotina</taxon>
        <taxon>Sordariomycetes</taxon>
        <taxon>Sordariomycetidae</taxon>
        <taxon>Ophiostomatales</taxon>
        <taxon>Ophiostomataceae</taxon>
        <taxon>Sporothrix</taxon>
    </lineage>
</organism>